<dbReference type="Proteomes" id="UP000198287">
    <property type="component" value="Unassembled WGS sequence"/>
</dbReference>
<organism evidence="2 3">
    <name type="scientific">Folsomia candida</name>
    <name type="common">Springtail</name>
    <dbReference type="NCBI Taxonomy" id="158441"/>
    <lineage>
        <taxon>Eukaryota</taxon>
        <taxon>Metazoa</taxon>
        <taxon>Ecdysozoa</taxon>
        <taxon>Arthropoda</taxon>
        <taxon>Hexapoda</taxon>
        <taxon>Collembola</taxon>
        <taxon>Entomobryomorpha</taxon>
        <taxon>Isotomoidea</taxon>
        <taxon>Isotomidae</taxon>
        <taxon>Proisotominae</taxon>
        <taxon>Folsomia</taxon>
    </lineage>
</organism>
<protein>
    <submittedName>
        <fullName evidence="2">Uncharacterized protein</fullName>
    </submittedName>
</protein>
<evidence type="ECO:0000256" key="1">
    <source>
        <dbReference type="SAM" id="Coils"/>
    </source>
</evidence>
<sequence>MGSSHVKMMAIFEIRAQNCVLNGRHKKFDIFDRLSHRHGATVSLISPHNTACSPLEVGKALGDEPLQRDTSVAPGPSQSLPTTETLIDSLVNRLDAIINPSAPNVNFACWAMLNQKLSLLQSAFPDECKRSSNLEEEIDSNEVEHREELEYLENQRGEDLEDIKRLEEKLKEAEENQQEMQQIRKELKDDTLFLTKCVRELSSAPEELLSVQPLTATAVATAIREAKAVTLQASPPPKRPRQ</sequence>
<dbReference type="EMBL" id="LNIX01000010">
    <property type="protein sequence ID" value="OXA49182.1"/>
    <property type="molecule type" value="Genomic_DNA"/>
</dbReference>
<evidence type="ECO:0000313" key="3">
    <source>
        <dbReference type="Proteomes" id="UP000198287"/>
    </source>
</evidence>
<keyword evidence="3" id="KW-1185">Reference proteome</keyword>
<dbReference type="AlphaFoldDB" id="A0A226DUM9"/>
<gene>
    <name evidence="2" type="ORF">Fcan01_15323</name>
</gene>
<keyword evidence="1" id="KW-0175">Coiled coil</keyword>
<reference evidence="2 3" key="1">
    <citation type="submission" date="2015-12" db="EMBL/GenBank/DDBJ databases">
        <title>The genome of Folsomia candida.</title>
        <authorList>
            <person name="Faddeeva A."/>
            <person name="Derks M.F."/>
            <person name="Anvar Y."/>
            <person name="Smit S."/>
            <person name="Van Straalen N."/>
            <person name="Roelofs D."/>
        </authorList>
    </citation>
    <scope>NUCLEOTIDE SEQUENCE [LARGE SCALE GENOMIC DNA]</scope>
    <source>
        <strain evidence="2 3">VU population</strain>
        <tissue evidence="2">Whole body</tissue>
    </source>
</reference>
<accession>A0A226DUM9</accession>
<name>A0A226DUM9_FOLCA</name>
<comment type="caution">
    <text evidence="2">The sequence shown here is derived from an EMBL/GenBank/DDBJ whole genome shotgun (WGS) entry which is preliminary data.</text>
</comment>
<proteinExistence type="predicted"/>
<feature type="coiled-coil region" evidence="1">
    <location>
        <begin position="149"/>
        <end position="190"/>
    </location>
</feature>
<evidence type="ECO:0000313" key="2">
    <source>
        <dbReference type="EMBL" id="OXA49182.1"/>
    </source>
</evidence>